<dbReference type="PATRIC" id="fig|1076.23.peg.6175"/>
<dbReference type="OrthoDB" id="7582980at2"/>
<accession>A0A0D7E576</accession>
<dbReference type="RefSeq" id="WP_044416992.1">
    <property type="nucleotide sequence ID" value="NZ_JXXE01000597.1"/>
</dbReference>
<dbReference type="InterPro" id="IPR019056">
    <property type="entry name" value="Phage_TAC_6"/>
</dbReference>
<name>A0A0D7E576_RHOPL</name>
<protein>
    <recommendedName>
        <fullName evidence="3">Phage tail assembly chaperone</fullName>
    </recommendedName>
</protein>
<evidence type="ECO:0000313" key="2">
    <source>
        <dbReference type="Proteomes" id="UP000032515"/>
    </source>
</evidence>
<dbReference type="Pfam" id="PF09550">
    <property type="entry name" value="Phage_TAC_6"/>
    <property type="match status" value="1"/>
</dbReference>
<dbReference type="EMBL" id="JXXE01000597">
    <property type="protein sequence ID" value="KIZ36023.1"/>
    <property type="molecule type" value="Genomic_DNA"/>
</dbReference>
<proteinExistence type="predicted"/>
<dbReference type="NCBIfam" id="TIGR02216">
    <property type="entry name" value="phage_TIGR02216"/>
    <property type="match status" value="1"/>
</dbReference>
<dbReference type="AlphaFoldDB" id="A0A0D7E576"/>
<comment type="caution">
    <text evidence="1">The sequence shown here is derived from an EMBL/GenBank/DDBJ whole genome shotgun (WGS) entry which is preliminary data.</text>
</comment>
<sequence>MSPLAAKPLAKPFPFAEAMQFGFGVLQLSSDAFWRMTPRELAAAIMARRGGQAAPLERNALDQLMQQFPDRKAPPHD</sequence>
<evidence type="ECO:0000313" key="1">
    <source>
        <dbReference type="EMBL" id="KIZ36023.1"/>
    </source>
</evidence>
<dbReference type="Proteomes" id="UP000032515">
    <property type="component" value="Unassembled WGS sequence"/>
</dbReference>
<organism evidence="1 2">
    <name type="scientific">Rhodopseudomonas palustris</name>
    <dbReference type="NCBI Taxonomy" id="1076"/>
    <lineage>
        <taxon>Bacteria</taxon>
        <taxon>Pseudomonadati</taxon>
        <taxon>Pseudomonadota</taxon>
        <taxon>Alphaproteobacteria</taxon>
        <taxon>Hyphomicrobiales</taxon>
        <taxon>Nitrobacteraceae</taxon>
        <taxon>Rhodopseudomonas</taxon>
    </lineage>
</organism>
<dbReference type="InterPro" id="IPR011739">
    <property type="entry name" value="GTA_rcc01693"/>
</dbReference>
<reference evidence="1 2" key="1">
    <citation type="submission" date="2014-11" db="EMBL/GenBank/DDBJ databases">
        <title>Genomics and ecophysiology of heterotrophic nitrogen fixing bacteria isolated from estuarine surface water.</title>
        <authorList>
            <person name="Bentzon-Tilia M."/>
            <person name="Severin I."/>
            <person name="Hansen L.H."/>
            <person name="Riemann L."/>
        </authorList>
    </citation>
    <scope>NUCLEOTIDE SEQUENCE [LARGE SCALE GENOMIC DNA]</scope>
    <source>
        <strain evidence="1 2">BAL398</strain>
    </source>
</reference>
<gene>
    <name evidence="1" type="ORF">OO17_25115</name>
</gene>
<evidence type="ECO:0008006" key="3">
    <source>
        <dbReference type="Google" id="ProtNLM"/>
    </source>
</evidence>